<keyword evidence="1" id="KW-0949">S-adenosyl-L-methionine</keyword>
<keyword evidence="3" id="KW-0408">Iron</keyword>
<evidence type="ECO:0000256" key="1">
    <source>
        <dbReference type="ARBA" id="ARBA00022691"/>
    </source>
</evidence>
<dbReference type="InterPro" id="IPR050377">
    <property type="entry name" value="Radical_SAM_PqqE_MftC-like"/>
</dbReference>
<name>A0A6J7WW76_9CAUD</name>
<dbReference type="GO" id="GO:0003824">
    <property type="term" value="F:catalytic activity"/>
    <property type="evidence" value="ECO:0007669"/>
    <property type="project" value="InterPro"/>
</dbReference>
<evidence type="ECO:0000313" key="6">
    <source>
        <dbReference type="EMBL" id="CAB5221115.1"/>
    </source>
</evidence>
<dbReference type="PANTHER" id="PTHR11228:SF35">
    <property type="entry name" value="MOLYBDENUM COFACTOR BIOSYNTHESIS PROTEIN A-RELATED"/>
    <property type="match status" value="1"/>
</dbReference>
<dbReference type="PROSITE" id="PS51918">
    <property type="entry name" value="RADICAL_SAM"/>
    <property type="match status" value="1"/>
</dbReference>
<dbReference type="InterPro" id="IPR058240">
    <property type="entry name" value="rSAM_sf"/>
</dbReference>
<dbReference type="GO" id="GO:0046872">
    <property type="term" value="F:metal ion binding"/>
    <property type="evidence" value="ECO:0007669"/>
    <property type="project" value="UniProtKB-KW"/>
</dbReference>
<dbReference type="SFLD" id="SFLDS00029">
    <property type="entry name" value="Radical_SAM"/>
    <property type="match status" value="1"/>
</dbReference>
<dbReference type="CDD" id="cd21109">
    <property type="entry name" value="SPASM"/>
    <property type="match status" value="1"/>
</dbReference>
<sequence length="393" mass="47027">MKPCILPWINFGTNTFGRARPCGYSENKSSVKLKDSSIEEEWNSDYFKKIRLDFLTGVWPENCRRCEYVENLGGKSKKFDENFHLFEPNKHLIQLTEKDGSVPYYPPQIDIRVGTICNLKCIHCGTGASSKWQEDKYMLNKYSNTEEYNINNKWIEQDSYIWDSILENIHQTKRLSFLGGEPFANKQHNKFIDRISESEYSKDITLFYVTNGTLLTEKMIEKLLKFKMVILQISIDTIEDSAEYFRFPIKWEHYKKQLDMVKKYSDRDNLIVKSQWTCSNVSIFYLPETYEFITKNYPHMPFDFCNHVEWPIHMSAQNLPIDMKLEIKKRLIDYDFKHSRSKVDFYINHMMEKDLWLEHGDTFMSYLDDLDHSRKISWKHSLKEMNLQRYSCK</sequence>
<dbReference type="CDD" id="cd01335">
    <property type="entry name" value="Radical_SAM"/>
    <property type="match status" value="1"/>
</dbReference>
<dbReference type="PANTHER" id="PTHR11228">
    <property type="entry name" value="RADICAL SAM DOMAIN PROTEIN"/>
    <property type="match status" value="1"/>
</dbReference>
<dbReference type="InterPro" id="IPR007197">
    <property type="entry name" value="rSAM"/>
</dbReference>
<evidence type="ECO:0000256" key="2">
    <source>
        <dbReference type="ARBA" id="ARBA00022723"/>
    </source>
</evidence>
<dbReference type="Pfam" id="PF04055">
    <property type="entry name" value="Radical_SAM"/>
    <property type="match status" value="1"/>
</dbReference>
<gene>
    <name evidence="6" type="ORF">UFOVP247_85</name>
</gene>
<organism evidence="6">
    <name type="scientific">uncultured Caudovirales phage</name>
    <dbReference type="NCBI Taxonomy" id="2100421"/>
    <lineage>
        <taxon>Viruses</taxon>
        <taxon>Duplodnaviria</taxon>
        <taxon>Heunggongvirae</taxon>
        <taxon>Uroviricota</taxon>
        <taxon>Caudoviricetes</taxon>
        <taxon>Peduoviridae</taxon>
        <taxon>Maltschvirus</taxon>
        <taxon>Maltschvirus maltsch</taxon>
    </lineage>
</organism>
<protein>
    <submittedName>
        <fullName evidence="6">Radical_SAM domain containing protein</fullName>
    </submittedName>
</protein>
<evidence type="ECO:0000256" key="3">
    <source>
        <dbReference type="ARBA" id="ARBA00023004"/>
    </source>
</evidence>
<evidence type="ECO:0000259" key="5">
    <source>
        <dbReference type="PROSITE" id="PS51918"/>
    </source>
</evidence>
<dbReference type="NCBIfam" id="NF033640">
    <property type="entry name" value="N_Twi_rSAM"/>
    <property type="match status" value="1"/>
</dbReference>
<keyword evidence="2" id="KW-0479">Metal-binding</keyword>
<feature type="domain" description="Radical SAM core" evidence="5">
    <location>
        <begin position="103"/>
        <end position="344"/>
    </location>
</feature>
<dbReference type="EMBL" id="LR798288">
    <property type="protein sequence ID" value="CAB5221115.1"/>
    <property type="molecule type" value="Genomic_DNA"/>
</dbReference>
<dbReference type="InterPro" id="IPR013785">
    <property type="entry name" value="Aldolase_TIM"/>
</dbReference>
<reference evidence="6" key="1">
    <citation type="submission" date="2020-05" db="EMBL/GenBank/DDBJ databases">
        <authorList>
            <person name="Chiriac C."/>
            <person name="Salcher M."/>
            <person name="Ghai R."/>
            <person name="Kavagutti S V."/>
        </authorList>
    </citation>
    <scope>NUCLEOTIDE SEQUENCE</scope>
</reference>
<evidence type="ECO:0000256" key="4">
    <source>
        <dbReference type="ARBA" id="ARBA00023014"/>
    </source>
</evidence>
<dbReference type="Gene3D" id="3.20.20.70">
    <property type="entry name" value="Aldolase class I"/>
    <property type="match status" value="2"/>
</dbReference>
<accession>A0A6J7WW76</accession>
<proteinExistence type="predicted"/>
<dbReference type="SUPFAM" id="SSF102114">
    <property type="entry name" value="Radical SAM enzymes"/>
    <property type="match status" value="2"/>
</dbReference>
<dbReference type="GO" id="GO:0051536">
    <property type="term" value="F:iron-sulfur cluster binding"/>
    <property type="evidence" value="ECO:0007669"/>
    <property type="project" value="UniProtKB-KW"/>
</dbReference>
<dbReference type="SFLD" id="SFLDG01067">
    <property type="entry name" value="SPASM/twitch_domain_containing"/>
    <property type="match status" value="1"/>
</dbReference>
<keyword evidence="4" id="KW-0411">Iron-sulfur</keyword>